<dbReference type="AlphaFoldDB" id="A0AA86TVV2"/>
<evidence type="ECO:0000313" key="3">
    <source>
        <dbReference type="Proteomes" id="UP001642409"/>
    </source>
</evidence>
<dbReference type="EMBL" id="CATOUU010000464">
    <property type="protein sequence ID" value="CAI9930684.1"/>
    <property type="molecule type" value="Genomic_DNA"/>
</dbReference>
<dbReference type="Proteomes" id="UP001642409">
    <property type="component" value="Unassembled WGS sequence"/>
</dbReference>
<comment type="caution">
    <text evidence="1">The sequence shown here is derived from an EMBL/GenBank/DDBJ whole genome shotgun (WGS) entry which is preliminary data.</text>
</comment>
<dbReference type="EMBL" id="CAXDID020000005">
    <property type="protein sequence ID" value="CAL5974658.1"/>
    <property type="molecule type" value="Genomic_DNA"/>
</dbReference>
<organism evidence="1">
    <name type="scientific">Hexamita inflata</name>
    <dbReference type="NCBI Taxonomy" id="28002"/>
    <lineage>
        <taxon>Eukaryota</taxon>
        <taxon>Metamonada</taxon>
        <taxon>Diplomonadida</taxon>
        <taxon>Hexamitidae</taxon>
        <taxon>Hexamitinae</taxon>
        <taxon>Hexamita</taxon>
    </lineage>
</organism>
<sequence length="114" mass="13461">MKQVNVKVDDAEYQKTKYKPKTPIVTSRFKILQEPNDSRELFSTLPDFIRIHSLVKLQLQVQIQEQISRVLILENYIQQEEANIEKLVKNDRVLFNKLTKSPKIKNVSSKQHIK</sequence>
<reference evidence="2 3" key="2">
    <citation type="submission" date="2024-07" db="EMBL/GenBank/DDBJ databases">
        <authorList>
            <person name="Akdeniz Z."/>
        </authorList>
    </citation>
    <scope>NUCLEOTIDE SEQUENCE [LARGE SCALE GENOMIC DNA]</scope>
</reference>
<evidence type="ECO:0000313" key="2">
    <source>
        <dbReference type="EMBL" id="CAL5974658.1"/>
    </source>
</evidence>
<protein>
    <submittedName>
        <fullName evidence="2">Hypothetical_protein</fullName>
    </submittedName>
</protein>
<gene>
    <name evidence="1" type="ORF">HINF_LOCUS18329</name>
    <name evidence="2" type="ORF">HINF_LOCUS2963</name>
</gene>
<name>A0AA86TVV2_9EUKA</name>
<accession>A0AA86TVV2</accession>
<proteinExistence type="predicted"/>
<evidence type="ECO:0000313" key="1">
    <source>
        <dbReference type="EMBL" id="CAI9930684.1"/>
    </source>
</evidence>
<keyword evidence="3" id="KW-1185">Reference proteome</keyword>
<reference evidence="1" key="1">
    <citation type="submission" date="2023-06" db="EMBL/GenBank/DDBJ databases">
        <authorList>
            <person name="Kurt Z."/>
        </authorList>
    </citation>
    <scope>NUCLEOTIDE SEQUENCE</scope>
</reference>